<evidence type="ECO:0000256" key="6">
    <source>
        <dbReference type="ARBA" id="ARBA00022763"/>
    </source>
</evidence>
<dbReference type="GO" id="GO:0030894">
    <property type="term" value="C:replisome"/>
    <property type="evidence" value="ECO:0007669"/>
    <property type="project" value="TreeGrafter"/>
</dbReference>
<evidence type="ECO:0000256" key="16">
    <source>
        <dbReference type="NCBIfam" id="TIGR01389"/>
    </source>
</evidence>
<dbReference type="PANTHER" id="PTHR13710">
    <property type="entry name" value="DNA HELICASE RECQ FAMILY MEMBER"/>
    <property type="match status" value="1"/>
</dbReference>
<dbReference type="InterPro" id="IPR002121">
    <property type="entry name" value="HRDC_dom"/>
</dbReference>
<dbReference type="EMBL" id="FMSV02000376">
    <property type="protein sequence ID" value="SEH05713.1"/>
    <property type="molecule type" value="Genomic_DNA"/>
</dbReference>
<evidence type="ECO:0000256" key="2">
    <source>
        <dbReference type="ARBA" id="ARBA00001947"/>
    </source>
</evidence>
<dbReference type="InterPro" id="IPR011545">
    <property type="entry name" value="DEAD/DEAH_box_helicase_dom"/>
</dbReference>
<dbReference type="PROSITE" id="PS51192">
    <property type="entry name" value="HELICASE_ATP_BIND_1"/>
    <property type="match status" value="1"/>
</dbReference>
<evidence type="ECO:0000259" key="19">
    <source>
        <dbReference type="PROSITE" id="PS51194"/>
    </source>
</evidence>
<organism evidence="20 21">
    <name type="scientific">Candidatus Venteria ishoeyi</name>
    <dbReference type="NCBI Taxonomy" id="1899563"/>
    <lineage>
        <taxon>Bacteria</taxon>
        <taxon>Pseudomonadati</taxon>
        <taxon>Pseudomonadota</taxon>
        <taxon>Gammaproteobacteria</taxon>
        <taxon>Thiotrichales</taxon>
        <taxon>Thiotrichaceae</taxon>
        <taxon>Venteria</taxon>
    </lineage>
</organism>
<dbReference type="SUPFAM" id="SSF52540">
    <property type="entry name" value="P-loop containing nucleoside triphosphate hydrolases"/>
    <property type="match status" value="2"/>
</dbReference>
<keyword evidence="10" id="KW-0067">ATP-binding</keyword>
<dbReference type="SMART" id="SM00487">
    <property type="entry name" value="DEXDc"/>
    <property type="match status" value="1"/>
</dbReference>
<protein>
    <recommendedName>
        <fullName evidence="16">DNA helicase RecQ</fullName>
        <ecNumber evidence="16">5.6.2.4</ecNumber>
    </recommendedName>
</protein>
<reference evidence="20 21" key="1">
    <citation type="submission" date="2016-10" db="EMBL/GenBank/DDBJ databases">
        <authorList>
            <person name="de Groot N.N."/>
        </authorList>
    </citation>
    <scope>NUCLEOTIDE SEQUENCE [LARGE SCALE GENOMIC DNA]</scope>
    <source>
        <strain evidence="20">MBHS1</strain>
    </source>
</reference>
<feature type="domain" description="Helicase C-terminal" evidence="19">
    <location>
        <begin position="215"/>
        <end position="365"/>
    </location>
</feature>
<dbReference type="NCBIfam" id="TIGR01389">
    <property type="entry name" value="recQ"/>
    <property type="match status" value="1"/>
</dbReference>
<keyword evidence="8 20" id="KW-0347">Helicase</keyword>
<dbReference type="GO" id="GO:0016787">
    <property type="term" value="F:hydrolase activity"/>
    <property type="evidence" value="ECO:0007669"/>
    <property type="project" value="UniProtKB-KW"/>
</dbReference>
<evidence type="ECO:0000256" key="5">
    <source>
        <dbReference type="ARBA" id="ARBA00022741"/>
    </source>
</evidence>
<evidence type="ECO:0000256" key="14">
    <source>
        <dbReference type="ARBA" id="ARBA00023235"/>
    </source>
</evidence>
<comment type="catalytic activity">
    <reaction evidence="15">
        <text>Couples ATP hydrolysis with the unwinding of duplex DNA by translocating in the 3'-5' direction.</text>
        <dbReference type="EC" id="5.6.2.4"/>
    </reaction>
</comment>
<keyword evidence="7 20" id="KW-0378">Hydrolase</keyword>
<keyword evidence="4" id="KW-0479">Metal-binding</keyword>
<dbReference type="InterPro" id="IPR006293">
    <property type="entry name" value="DNA_helicase_ATP-dep_RecQ_bac"/>
</dbReference>
<dbReference type="GO" id="GO:0043590">
    <property type="term" value="C:bacterial nucleoid"/>
    <property type="evidence" value="ECO:0007669"/>
    <property type="project" value="TreeGrafter"/>
</dbReference>
<dbReference type="InterPro" id="IPR027417">
    <property type="entry name" value="P-loop_NTPase"/>
</dbReference>
<keyword evidence="12" id="KW-0233">DNA recombination</keyword>
<dbReference type="SUPFAM" id="SSF47819">
    <property type="entry name" value="HRDC-like"/>
    <property type="match status" value="1"/>
</dbReference>
<evidence type="ECO:0000256" key="11">
    <source>
        <dbReference type="ARBA" id="ARBA00023125"/>
    </source>
</evidence>
<dbReference type="InterPro" id="IPR004589">
    <property type="entry name" value="DNA_helicase_ATP-dep_RecQ"/>
</dbReference>
<evidence type="ECO:0000256" key="1">
    <source>
        <dbReference type="ARBA" id="ARBA00001946"/>
    </source>
</evidence>
<dbReference type="Pfam" id="PF09382">
    <property type="entry name" value="RQC"/>
    <property type="match status" value="1"/>
</dbReference>
<dbReference type="GO" id="GO:0009432">
    <property type="term" value="P:SOS response"/>
    <property type="evidence" value="ECO:0007669"/>
    <property type="project" value="UniProtKB-UniRule"/>
</dbReference>
<comment type="cofactor">
    <cofactor evidence="1">
        <name>Mg(2+)</name>
        <dbReference type="ChEBI" id="CHEBI:18420"/>
    </cofactor>
</comment>
<evidence type="ECO:0000256" key="8">
    <source>
        <dbReference type="ARBA" id="ARBA00022806"/>
    </source>
</evidence>
<dbReference type="Gene3D" id="1.10.10.10">
    <property type="entry name" value="Winged helix-like DNA-binding domain superfamily/Winged helix DNA-binding domain"/>
    <property type="match status" value="1"/>
</dbReference>
<comment type="cofactor">
    <cofactor evidence="2">
        <name>Zn(2+)</name>
        <dbReference type="ChEBI" id="CHEBI:29105"/>
    </cofactor>
</comment>
<evidence type="ECO:0000256" key="12">
    <source>
        <dbReference type="ARBA" id="ARBA00023172"/>
    </source>
</evidence>
<dbReference type="SMART" id="SM00956">
    <property type="entry name" value="RQC"/>
    <property type="match status" value="1"/>
</dbReference>
<dbReference type="InterPro" id="IPR032284">
    <property type="entry name" value="RecQ_Zn-bd"/>
</dbReference>
<dbReference type="InterPro" id="IPR014001">
    <property type="entry name" value="Helicase_ATP-bd"/>
</dbReference>
<dbReference type="GO" id="GO:0006260">
    <property type="term" value="P:DNA replication"/>
    <property type="evidence" value="ECO:0007669"/>
    <property type="project" value="InterPro"/>
</dbReference>
<dbReference type="CDD" id="cd17920">
    <property type="entry name" value="DEXHc_RecQ"/>
    <property type="match status" value="1"/>
</dbReference>
<evidence type="ECO:0000256" key="15">
    <source>
        <dbReference type="ARBA" id="ARBA00034617"/>
    </source>
</evidence>
<dbReference type="InterPro" id="IPR010997">
    <property type="entry name" value="HRDC-like_sf"/>
</dbReference>
<keyword evidence="13" id="KW-0234">DNA repair</keyword>
<keyword evidence="21" id="KW-1185">Reference proteome</keyword>
<dbReference type="Gene3D" id="3.40.50.300">
    <property type="entry name" value="P-loop containing nucleotide triphosphate hydrolases"/>
    <property type="match status" value="2"/>
</dbReference>
<dbReference type="RefSeq" id="WP_103919607.1">
    <property type="nucleotide sequence ID" value="NZ_FMSV02000376.1"/>
</dbReference>
<dbReference type="OrthoDB" id="9760034at2"/>
<dbReference type="GO" id="GO:0009378">
    <property type="term" value="F:four-way junction helicase activity"/>
    <property type="evidence" value="ECO:0007669"/>
    <property type="project" value="TreeGrafter"/>
</dbReference>
<dbReference type="InterPro" id="IPR001650">
    <property type="entry name" value="Helicase_C-like"/>
</dbReference>
<dbReference type="InterPro" id="IPR018982">
    <property type="entry name" value="RQC_domain"/>
</dbReference>
<dbReference type="GO" id="GO:0006281">
    <property type="term" value="P:DNA repair"/>
    <property type="evidence" value="ECO:0007669"/>
    <property type="project" value="UniProtKB-KW"/>
</dbReference>
<evidence type="ECO:0000256" key="3">
    <source>
        <dbReference type="ARBA" id="ARBA00005446"/>
    </source>
</evidence>
<dbReference type="FunFam" id="1.10.10.10:FF:000175">
    <property type="entry name" value="ATP-dependent DNA helicase RecQ"/>
    <property type="match status" value="1"/>
</dbReference>
<dbReference type="CDD" id="cd18794">
    <property type="entry name" value="SF2_C_RecQ"/>
    <property type="match status" value="1"/>
</dbReference>
<dbReference type="PANTHER" id="PTHR13710:SF105">
    <property type="entry name" value="ATP-DEPENDENT DNA HELICASE Q1"/>
    <property type="match status" value="1"/>
</dbReference>
<keyword evidence="11" id="KW-0238">DNA-binding</keyword>
<dbReference type="Proteomes" id="UP000236724">
    <property type="component" value="Unassembled WGS sequence"/>
</dbReference>
<dbReference type="GO" id="GO:0043138">
    <property type="term" value="F:3'-5' DNA helicase activity"/>
    <property type="evidence" value="ECO:0007669"/>
    <property type="project" value="UniProtKB-EC"/>
</dbReference>
<name>A0A1H6F825_9GAMM</name>
<dbReference type="PROSITE" id="PS50967">
    <property type="entry name" value="HRDC"/>
    <property type="match status" value="1"/>
</dbReference>
<evidence type="ECO:0000313" key="21">
    <source>
        <dbReference type="Proteomes" id="UP000236724"/>
    </source>
</evidence>
<dbReference type="PROSITE" id="PS51194">
    <property type="entry name" value="HELICASE_CTER"/>
    <property type="match status" value="1"/>
</dbReference>
<proteinExistence type="inferred from homology"/>
<dbReference type="InterPro" id="IPR044876">
    <property type="entry name" value="HRDC_dom_sf"/>
</dbReference>
<evidence type="ECO:0000256" key="13">
    <source>
        <dbReference type="ARBA" id="ARBA00023204"/>
    </source>
</evidence>
<keyword evidence="9" id="KW-0862">Zinc</keyword>
<keyword evidence="6" id="KW-0227">DNA damage</keyword>
<dbReference type="Pfam" id="PF14493">
    <property type="entry name" value="HTH_40"/>
    <property type="match status" value="1"/>
</dbReference>
<dbReference type="Pfam" id="PF00570">
    <property type="entry name" value="HRDC"/>
    <property type="match status" value="1"/>
</dbReference>
<evidence type="ECO:0000256" key="7">
    <source>
        <dbReference type="ARBA" id="ARBA00022801"/>
    </source>
</evidence>
<dbReference type="EC" id="5.6.2.4" evidence="16"/>
<keyword evidence="5" id="KW-0547">Nucleotide-binding</keyword>
<sequence length="720" mass="81389">MTQTPLSLLNQIFGYHQFRGDQAEIIDHIISGNDALVLMPTGGGKSLCYQLPALLRPGIAIVISPLIALMQDQVTALLQLGIRAACLNSSLNYEETQQVSRQLRSGELDLLYIAPERLMTERFLAFLEQTQVALFAIDEAHCVSQWGHDFRPEYAQLSILHERYPQIPRIALTATADGPTRREIMTRLQLETAQHFVSGFDRPNIHYRVIDKNQPRQQALEFIRQEHQEDAGIIYCLSRKKVDDTALWLQQQGLNALPYHAGMPAATRKLHQHRFIHEEGLIIVATIAFGMGIDKPNVRFVIHLDLPKSIEAYYQETGRAGRDGLPANALLTYGPEDVVMLQKFIHSSDADEQHKRLELHKLDALLGFCEMTTCRRQGLLAYFEDHLPEPCNNCDTCLEPPETWDATEAAQQALSCIYRTGQRFGMSYLIDVLRGKSNDRIRNFGHEQLKVFGIGKERPATQWRNLYRQLVAQGLASVDIEGYGGLFLTDTARPILRGEETLLLRKLRPTKKQKADKRKSASLFEGTDLVLWEQLRSKRLELANAQDVPPYVIFHDATLVEMVCHCPTTDAELTQLSGVGSAKLKRYGSAFLEVIENHVIEQDLDKSSLPAIPEPEATSLPETMQISLSSYQEGNDIEQIATMRDLKPSTIYGHLARAIELEKLNLEEIREVKTEDIQTIEAALADLPKTEQMALKPLYQQLDETYSYGLLRCVMAGLLR</sequence>
<dbReference type="InterPro" id="IPR029491">
    <property type="entry name" value="Helicase_HTH"/>
</dbReference>
<evidence type="ECO:0000259" key="18">
    <source>
        <dbReference type="PROSITE" id="PS51192"/>
    </source>
</evidence>
<feature type="domain" description="HRDC" evidence="17">
    <location>
        <begin position="525"/>
        <end position="605"/>
    </location>
</feature>
<evidence type="ECO:0000313" key="20">
    <source>
        <dbReference type="EMBL" id="SEH05713.1"/>
    </source>
</evidence>
<evidence type="ECO:0000256" key="4">
    <source>
        <dbReference type="ARBA" id="ARBA00022723"/>
    </source>
</evidence>
<evidence type="ECO:0000256" key="10">
    <source>
        <dbReference type="ARBA" id="ARBA00022840"/>
    </source>
</evidence>
<dbReference type="FunFam" id="3.40.50.300:FF:000296">
    <property type="entry name" value="ATP-dependent DNA helicase RecQ"/>
    <property type="match status" value="1"/>
</dbReference>
<dbReference type="Gene3D" id="1.10.150.80">
    <property type="entry name" value="HRDC domain"/>
    <property type="match status" value="1"/>
</dbReference>
<feature type="domain" description="Helicase ATP-binding" evidence="18">
    <location>
        <begin position="26"/>
        <end position="194"/>
    </location>
</feature>
<keyword evidence="14" id="KW-0413">Isomerase</keyword>
<dbReference type="SMART" id="SM00341">
    <property type="entry name" value="HRDC"/>
    <property type="match status" value="1"/>
</dbReference>
<dbReference type="SMART" id="SM00490">
    <property type="entry name" value="HELICc"/>
    <property type="match status" value="1"/>
</dbReference>
<dbReference type="GO" id="GO:0003677">
    <property type="term" value="F:DNA binding"/>
    <property type="evidence" value="ECO:0007669"/>
    <property type="project" value="UniProtKB-KW"/>
</dbReference>
<dbReference type="FunFam" id="3.40.50.300:FF:000156">
    <property type="entry name" value="ATP-dependent DNA helicase recQ"/>
    <property type="match status" value="1"/>
</dbReference>
<dbReference type="NCBIfam" id="TIGR00614">
    <property type="entry name" value="recQ_fam"/>
    <property type="match status" value="1"/>
</dbReference>
<dbReference type="GO" id="GO:0006310">
    <property type="term" value="P:DNA recombination"/>
    <property type="evidence" value="ECO:0007669"/>
    <property type="project" value="UniProtKB-UniRule"/>
</dbReference>
<dbReference type="GO" id="GO:0005737">
    <property type="term" value="C:cytoplasm"/>
    <property type="evidence" value="ECO:0007669"/>
    <property type="project" value="TreeGrafter"/>
</dbReference>
<accession>A0A1H6F825</accession>
<evidence type="ECO:0000259" key="17">
    <source>
        <dbReference type="PROSITE" id="PS50967"/>
    </source>
</evidence>
<dbReference type="InterPro" id="IPR036388">
    <property type="entry name" value="WH-like_DNA-bd_sf"/>
</dbReference>
<dbReference type="GO" id="GO:0005524">
    <property type="term" value="F:ATP binding"/>
    <property type="evidence" value="ECO:0007669"/>
    <property type="project" value="UniProtKB-KW"/>
</dbReference>
<dbReference type="AlphaFoldDB" id="A0A1H6F825"/>
<comment type="similarity">
    <text evidence="3">Belongs to the helicase family. RecQ subfamily.</text>
</comment>
<dbReference type="Pfam" id="PF00270">
    <property type="entry name" value="DEAD"/>
    <property type="match status" value="1"/>
</dbReference>
<gene>
    <name evidence="20" type="primary">recQ_2</name>
    <name evidence="20" type="ORF">MBHS_01568</name>
</gene>
<evidence type="ECO:0000256" key="9">
    <source>
        <dbReference type="ARBA" id="ARBA00022833"/>
    </source>
</evidence>
<dbReference type="Pfam" id="PF16124">
    <property type="entry name" value="RecQ_Zn_bind"/>
    <property type="match status" value="1"/>
</dbReference>
<dbReference type="Pfam" id="PF00271">
    <property type="entry name" value="Helicase_C"/>
    <property type="match status" value="1"/>
</dbReference>
<dbReference type="GO" id="GO:0046872">
    <property type="term" value="F:metal ion binding"/>
    <property type="evidence" value="ECO:0007669"/>
    <property type="project" value="UniProtKB-KW"/>
</dbReference>